<dbReference type="EMBL" id="KZ994571">
    <property type="protein sequence ID" value="RKO92594.1"/>
    <property type="molecule type" value="Genomic_DNA"/>
</dbReference>
<evidence type="ECO:0000313" key="2">
    <source>
        <dbReference type="Proteomes" id="UP000269721"/>
    </source>
</evidence>
<organism evidence="1 2">
    <name type="scientific">Blyttiomyces helicus</name>
    <dbReference type="NCBI Taxonomy" id="388810"/>
    <lineage>
        <taxon>Eukaryota</taxon>
        <taxon>Fungi</taxon>
        <taxon>Fungi incertae sedis</taxon>
        <taxon>Chytridiomycota</taxon>
        <taxon>Chytridiomycota incertae sedis</taxon>
        <taxon>Chytridiomycetes</taxon>
        <taxon>Chytridiomycetes incertae sedis</taxon>
        <taxon>Blyttiomyces</taxon>
    </lineage>
</organism>
<gene>
    <name evidence="1" type="ORF">BDK51DRAFT_31148</name>
</gene>
<dbReference type="AlphaFoldDB" id="A0A4P9WII5"/>
<sequence length="136" mass="15303">MSRRMHGGFGFSDSEKQAIKNKYHNFKKSISHGISSLKNKYTNWKANRHLNIAVEAIDRAQPLLLLSKEVHASTSVLTKRRGEAPYARVAVPEAGQKAEKCLVVDVTISKWLILQPVLLYNVPHVQLVLDAQFVPD</sequence>
<accession>A0A4P9WII5</accession>
<dbReference type="Proteomes" id="UP000269721">
    <property type="component" value="Unassembled WGS sequence"/>
</dbReference>
<reference evidence="2" key="1">
    <citation type="journal article" date="2018" name="Nat. Microbiol.">
        <title>Leveraging single-cell genomics to expand the fungal tree of life.</title>
        <authorList>
            <person name="Ahrendt S.R."/>
            <person name="Quandt C.A."/>
            <person name="Ciobanu D."/>
            <person name="Clum A."/>
            <person name="Salamov A."/>
            <person name="Andreopoulos B."/>
            <person name="Cheng J.F."/>
            <person name="Woyke T."/>
            <person name="Pelin A."/>
            <person name="Henrissat B."/>
            <person name="Reynolds N.K."/>
            <person name="Benny G.L."/>
            <person name="Smith M.E."/>
            <person name="James T.Y."/>
            <person name="Grigoriev I.V."/>
        </authorList>
    </citation>
    <scope>NUCLEOTIDE SEQUENCE [LARGE SCALE GENOMIC DNA]</scope>
</reference>
<evidence type="ECO:0000313" key="1">
    <source>
        <dbReference type="EMBL" id="RKO92594.1"/>
    </source>
</evidence>
<proteinExistence type="predicted"/>
<protein>
    <submittedName>
        <fullName evidence="1">Uncharacterized protein</fullName>
    </submittedName>
</protein>
<keyword evidence="2" id="KW-1185">Reference proteome</keyword>
<name>A0A4P9WII5_9FUNG</name>